<accession>A0A1V9WZY1</accession>
<keyword evidence="2" id="KW-0732">Signal</keyword>
<keyword evidence="3" id="KW-0677">Repeat</keyword>
<proteinExistence type="predicted"/>
<protein>
    <submittedName>
        <fullName evidence="6">Latent-transforming growth factor beta-binding protein 4-like</fullName>
    </submittedName>
</protein>
<evidence type="ECO:0000313" key="7">
    <source>
        <dbReference type="Proteomes" id="UP000192247"/>
    </source>
</evidence>
<dbReference type="EMBL" id="MNPL01031515">
    <property type="protein sequence ID" value="OQR66662.1"/>
    <property type="molecule type" value="Genomic_DNA"/>
</dbReference>
<evidence type="ECO:0000256" key="3">
    <source>
        <dbReference type="ARBA" id="ARBA00022737"/>
    </source>
</evidence>
<feature type="non-terminal residue" evidence="6">
    <location>
        <position position="218"/>
    </location>
</feature>
<dbReference type="GO" id="GO:0005509">
    <property type="term" value="F:calcium ion binding"/>
    <property type="evidence" value="ECO:0007669"/>
    <property type="project" value="InterPro"/>
</dbReference>
<reference evidence="6 7" key="1">
    <citation type="journal article" date="2017" name="Gigascience">
        <title>Draft genome of the honey bee ectoparasitic mite, Tropilaelaps mercedesae, is shaped by the parasitic life history.</title>
        <authorList>
            <person name="Dong X."/>
            <person name="Armstrong S.D."/>
            <person name="Xia D."/>
            <person name="Makepeace B.L."/>
            <person name="Darby A.C."/>
            <person name="Kadowaki T."/>
        </authorList>
    </citation>
    <scope>NUCLEOTIDE SEQUENCE [LARGE SCALE GENOMIC DNA]</scope>
    <source>
        <strain evidence="6">Wuxi-XJTLU</strain>
    </source>
</reference>
<dbReference type="PANTHER" id="PTHR24050:SF27">
    <property type="entry name" value="FIBRILLIN-1"/>
    <property type="match status" value="1"/>
</dbReference>
<evidence type="ECO:0000256" key="2">
    <source>
        <dbReference type="ARBA" id="ARBA00022729"/>
    </source>
</evidence>
<feature type="domain" description="EGF-like calcium-binding" evidence="5">
    <location>
        <begin position="171"/>
        <end position="218"/>
    </location>
</feature>
<name>A0A1V9WZY1_9ACAR</name>
<dbReference type="InterPro" id="IPR009030">
    <property type="entry name" value="Growth_fac_rcpt_cys_sf"/>
</dbReference>
<dbReference type="InterPro" id="IPR049883">
    <property type="entry name" value="NOTCH1_EGF-like"/>
</dbReference>
<dbReference type="GO" id="GO:0005576">
    <property type="term" value="C:extracellular region"/>
    <property type="evidence" value="ECO:0007669"/>
    <property type="project" value="UniProtKB-SubCell"/>
</dbReference>
<dbReference type="STRING" id="418985.A0A1V9WZY1"/>
<dbReference type="InterPro" id="IPR018097">
    <property type="entry name" value="EGF_Ca-bd_CS"/>
</dbReference>
<evidence type="ECO:0000256" key="4">
    <source>
        <dbReference type="ARBA" id="ARBA00023157"/>
    </source>
</evidence>
<dbReference type="InterPro" id="IPR052235">
    <property type="entry name" value="Nephronectin_domain"/>
</dbReference>
<evidence type="ECO:0000259" key="5">
    <source>
        <dbReference type="SMART" id="SM00179"/>
    </source>
</evidence>
<comment type="caution">
    <text evidence="6">The sequence shown here is derived from an EMBL/GenBank/DDBJ whole genome shotgun (WGS) entry which is preliminary data.</text>
</comment>
<evidence type="ECO:0000256" key="1">
    <source>
        <dbReference type="ARBA" id="ARBA00022536"/>
    </source>
</evidence>
<feature type="domain" description="EGF-like calcium-binding" evidence="5">
    <location>
        <begin position="114"/>
        <end position="146"/>
    </location>
</feature>
<sequence length="218" mass="24268">MILFAASECCTACREGLSSVTCSAPWLEGETVLLGVFRRCCRQLNAVTTSTTAPSTRSTFPPLPVASVLSSSTHFDTASEDSRRNRFLWLFTRASPITCEQGYQYDRTLAKCVDIDECFLGKYSCPHGRLCLNLLGGYECSSKLFELQKVEVIPECPAGYFYSRHLQECMDRDECSSGESICSPDEVCMNLLGKFVCRSKSRTNCEPGYLFQDDHGCV</sequence>
<gene>
    <name evidence="6" type="ORF">BIW11_14002</name>
</gene>
<dbReference type="PANTHER" id="PTHR24050">
    <property type="entry name" value="PA14 DOMAIN-CONTAINING PROTEIN"/>
    <property type="match status" value="1"/>
</dbReference>
<keyword evidence="4" id="KW-1015">Disulfide bond</keyword>
<dbReference type="OrthoDB" id="6501533at2759"/>
<dbReference type="Gene3D" id="2.10.25.10">
    <property type="entry name" value="Laminin"/>
    <property type="match status" value="2"/>
</dbReference>
<dbReference type="PROSITE" id="PS01187">
    <property type="entry name" value="EGF_CA"/>
    <property type="match status" value="1"/>
</dbReference>
<evidence type="ECO:0000313" key="6">
    <source>
        <dbReference type="EMBL" id="OQR66662.1"/>
    </source>
</evidence>
<dbReference type="Pfam" id="PF07645">
    <property type="entry name" value="EGF_CA"/>
    <property type="match status" value="2"/>
</dbReference>
<dbReference type="AlphaFoldDB" id="A0A1V9WZY1"/>
<organism evidence="6 7">
    <name type="scientific">Tropilaelaps mercedesae</name>
    <dbReference type="NCBI Taxonomy" id="418985"/>
    <lineage>
        <taxon>Eukaryota</taxon>
        <taxon>Metazoa</taxon>
        <taxon>Ecdysozoa</taxon>
        <taxon>Arthropoda</taxon>
        <taxon>Chelicerata</taxon>
        <taxon>Arachnida</taxon>
        <taxon>Acari</taxon>
        <taxon>Parasitiformes</taxon>
        <taxon>Mesostigmata</taxon>
        <taxon>Gamasina</taxon>
        <taxon>Dermanyssoidea</taxon>
        <taxon>Laelapidae</taxon>
        <taxon>Tropilaelaps</taxon>
    </lineage>
</organism>
<keyword evidence="7" id="KW-1185">Reference proteome</keyword>
<dbReference type="InterPro" id="IPR001881">
    <property type="entry name" value="EGF-like_Ca-bd_dom"/>
</dbReference>
<dbReference type="SMART" id="SM00179">
    <property type="entry name" value="EGF_CA"/>
    <property type="match status" value="2"/>
</dbReference>
<dbReference type="InParanoid" id="A0A1V9WZY1"/>
<dbReference type="SUPFAM" id="SSF57184">
    <property type="entry name" value="Growth factor receptor domain"/>
    <property type="match status" value="1"/>
</dbReference>
<keyword evidence="1" id="KW-0245">EGF-like domain</keyword>
<dbReference type="Proteomes" id="UP000192247">
    <property type="component" value="Unassembled WGS sequence"/>
</dbReference>